<evidence type="ECO:0000313" key="1">
    <source>
        <dbReference type="EMBL" id="ARU60352.1"/>
    </source>
</evidence>
<protein>
    <recommendedName>
        <fullName evidence="3">YtkA-like domain-containing protein</fullName>
    </recommendedName>
</protein>
<dbReference type="KEGG" id="tum:CBW65_04195"/>
<reference evidence="2" key="1">
    <citation type="submission" date="2017-05" db="EMBL/GenBank/DDBJ databases">
        <authorList>
            <person name="Sung H."/>
        </authorList>
    </citation>
    <scope>NUCLEOTIDE SEQUENCE [LARGE SCALE GENOMIC DNA]</scope>
    <source>
        <strain evidence="2">AR23208</strain>
    </source>
</reference>
<dbReference type="Proteomes" id="UP000195437">
    <property type="component" value="Chromosome"/>
</dbReference>
<name>A0A1Y0IIM5_9BACL</name>
<evidence type="ECO:0008006" key="3">
    <source>
        <dbReference type="Google" id="ProtNLM"/>
    </source>
</evidence>
<organism evidence="1 2">
    <name type="scientific">Tumebacillus avium</name>
    <dbReference type="NCBI Taxonomy" id="1903704"/>
    <lineage>
        <taxon>Bacteria</taxon>
        <taxon>Bacillati</taxon>
        <taxon>Bacillota</taxon>
        <taxon>Bacilli</taxon>
        <taxon>Bacillales</taxon>
        <taxon>Alicyclobacillaceae</taxon>
        <taxon>Tumebacillus</taxon>
    </lineage>
</organism>
<gene>
    <name evidence="1" type="ORF">CBW65_04195</name>
</gene>
<dbReference type="AlphaFoldDB" id="A0A1Y0IIM5"/>
<proteinExistence type="predicted"/>
<dbReference type="PROSITE" id="PS51257">
    <property type="entry name" value="PROKAR_LIPOPROTEIN"/>
    <property type="match status" value="1"/>
</dbReference>
<dbReference type="EMBL" id="CP021434">
    <property type="protein sequence ID" value="ARU60352.1"/>
    <property type="molecule type" value="Genomic_DNA"/>
</dbReference>
<dbReference type="RefSeq" id="WP_087455742.1">
    <property type="nucleotide sequence ID" value="NZ_CP021434.1"/>
</dbReference>
<keyword evidence="2" id="KW-1185">Reference proteome</keyword>
<accession>A0A1Y0IIM5</accession>
<evidence type="ECO:0000313" key="2">
    <source>
        <dbReference type="Proteomes" id="UP000195437"/>
    </source>
</evidence>
<sequence>MERKYRVRIWSVGALLVCLLVFVGTACSNDSEKNVPPSPPEAFLLQAEIQNRDTIKIALQLRKPTEKEIDLKATLSSDQVDPIEEKHLFHGRMDPMQTLNFTYPLKDLPTGKYRLHVQAVSAVSDAETWGGDLDYYFQVKDHQVKVGW</sequence>